<reference evidence="17" key="1">
    <citation type="journal article" date="2021" name="Mol. Plant Microbe Interact.">
        <title>Complete Genome Sequence of the Plant-Pathogenic Fungus Colletotrichum lupini.</title>
        <authorList>
            <person name="Baroncelli R."/>
            <person name="Pensec F."/>
            <person name="Da Lio D."/>
            <person name="Boufleur T."/>
            <person name="Vicente I."/>
            <person name="Sarrocco S."/>
            <person name="Picot A."/>
            <person name="Baraldi E."/>
            <person name="Sukno S."/>
            <person name="Thon M."/>
            <person name="Le Floch G."/>
        </authorList>
    </citation>
    <scope>NUCLEOTIDE SEQUENCE</scope>
    <source>
        <strain evidence="17">IMI 504893</strain>
    </source>
</reference>
<dbReference type="PROSITE" id="PS50011">
    <property type="entry name" value="PROTEIN_KINASE_DOM"/>
    <property type="match status" value="1"/>
</dbReference>
<dbReference type="GO" id="GO:0005737">
    <property type="term" value="C:cytoplasm"/>
    <property type="evidence" value="ECO:0007669"/>
    <property type="project" value="InterPro"/>
</dbReference>
<dbReference type="Gene3D" id="3.30.465.10">
    <property type="match status" value="1"/>
</dbReference>
<dbReference type="GO" id="GO:0004631">
    <property type="term" value="F:phosphomevalonate kinase activity"/>
    <property type="evidence" value="ECO:0007669"/>
    <property type="project" value="InterPro"/>
</dbReference>
<evidence type="ECO:0000256" key="11">
    <source>
        <dbReference type="ARBA" id="ARBA00033194"/>
    </source>
</evidence>
<dbReference type="GO" id="GO:0005524">
    <property type="term" value="F:ATP binding"/>
    <property type="evidence" value="ECO:0007669"/>
    <property type="project" value="InterPro"/>
</dbReference>
<dbReference type="Pfam" id="PF04275">
    <property type="entry name" value="P-mevalo_kinase"/>
    <property type="match status" value="1"/>
</dbReference>
<dbReference type="CDD" id="cd06223">
    <property type="entry name" value="PRTases_typeI"/>
    <property type="match status" value="1"/>
</dbReference>
<evidence type="ECO:0000259" key="15">
    <source>
        <dbReference type="PROSITE" id="PS50011"/>
    </source>
</evidence>
<dbReference type="SMART" id="SM00220">
    <property type="entry name" value="S_TKc"/>
    <property type="match status" value="1"/>
</dbReference>
<feature type="region of interest" description="Disordered" evidence="14">
    <location>
        <begin position="1577"/>
        <end position="1597"/>
    </location>
</feature>
<dbReference type="InterPro" id="IPR008266">
    <property type="entry name" value="Tyr_kinase_AS"/>
</dbReference>
<dbReference type="EC" id="2.7.11.1" evidence="4"/>
<dbReference type="InterPro" id="IPR016166">
    <property type="entry name" value="FAD-bd_PCMH"/>
</dbReference>
<dbReference type="InterPro" id="IPR006094">
    <property type="entry name" value="Oxid_FAD_bind_N"/>
</dbReference>
<dbReference type="InterPro" id="IPR000719">
    <property type="entry name" value="Prot_kinase_dom"/>
</dbReference>
<dbReference type="SUPFAM" id="SSF56176">
    <property type="entry name" value="FAD-binding/transporter-associated domain-like"/>
    <property type="match status" value="1"/>
</dbReference>
<dbReference type="Gene3D" id="3.40.50.150">
    <property type="entry name" value="Vaccinia Virus protein VP39"/>
    <property type="match status" value="1"/>
</dbReference>
<evidence type="ECO:0000256" key="10">
    <source>
        <dbReference type="ARBA" id="ARBA00030980"/>
    </source>
</evidence>
<evidence type="ECO:0000259" key="16">
    <source>
        <dbReference type="PROSITE" id="PS51387"/>
    </source>
</evidence>
<dbReference type="PROSITE" id="PS51387">
    <property type="entry name" value="FAD_PCMH"/>
    <property type="match status" value="1"/>
</dbReference>
<evidence type="ECO:0000313" key="17">
    <source>
        <dbReference type="EMBL" id="UQC91459.1"/>
    </source>
</evidence>
<keyword evidence="18" id="KW-1185">Reference proteome</keyword>
<dbReference type="Pfam" id="PF01565">
    <property type="entry name" value="FAD_binding_4"/>
    <property type="match status" value="1"/>
</dbReference>
<name>A0A9Q8T8Z5_9PEZI</name>
<sequence length="1597" mass="177890">MTRQAACMTPASYCKDNLMWIFRRSAQPVRSIPKPRTPHPMDQYMYHPRPYLMHNTVLNPILGSRSGISVLEIGPGPRSVLEDLPRDMKRKIKRYTAFEPNSLFASRLEAGLLSTEEAALPCLETGPDIRKAPFDPENSLKALGDDKFDIILFCHSMYGMTPKEDYICAALGLLDEHTANSRAILFRRDGPLGLASLVPHQTFNFQTGKVRVADTNDSVDSFASFIAGFVPKSDKVLQEWRENCRAVGRRDIDDLVFAAPDIMMTFSRHSTALPELTSQLPVTAGDVHVKNREARLYCPASMIRPGHIHQVQECVRWALEHRTALTVVGGGHSGHCVWPQTVAIDMSAFNHVHVVTGEAGRLVMAGAGSKTGDIIRETMAKGLTVPLGSRPSVGAGLWLQGGIGHLSRLHGLACDAIVGALVVSVNSAKILCIGHVPAQHQPIGAIRPENEEGLLWAIKGAGTNFGIVISVVFAAQPAPAFLVRNWVIPLRDGDEAQRKLAEFDRGIASQLSRHNSADAYLYWNTGKLHLGVTMYEASTAGEVPRTPMPISTPVATILGPEHNSKIVDSVSLFETEMYMSGMHGGHAGGKTSSFKRCLFLKDIGSAMVANALASAVRTRPSPLSYLHLLQGGGAIRDVPVSATAFGCRDWDFACVITGVWPRAQDGSVAARVATEWVYTVAETLLPFSTGVYGADLGPDPRDATLAARAFGSNGPRLARLKCLADPRRVLAYTCPLPLRPTEPGLIIAVTGDSCAGKDYCAKIWGDFFNRCGNIARVASISDTIKREFSAVAGVDLNRLLSDREYKEKHRPGLTAFFHDRVRENSHLPVDNFLNVVYGAASADVLLITGMRDEAPVATLGHLVPNSRLIEVRISAGSGVKQRRQGFCNDTEGRDDSQKEDGKRATRVRDCRPNLSFHNNIAGSDNARAFAENRLFPFIHQDLKRLSDMVRIVPDFPSPGIDFRHILDIAQTPGGLALCTSLFQSHFTGIWSNVNAIISCEAGGYIFASALALQVGLPLVPIREAGKLPPPVVSVAKSVSHISSGPNMLGGRRFEMDQDVIRSATSVLIVDDVFASGETVSRAIKRNLKWEFDEGQEGNKMIMPWLCLLTVLLDMLVKKYAFWMTILLVWKELDWPPPLEVTSRASSEETKNVRRVLPTPFTPLRKTPNTLRPFYPAYLSKAFILTIITFQQKMTKSELQYWAPSGAIFPGGPSTWYILSDDQRRIIAVTMDGQQESEDLAVEILKKIIDTLPADVYAIKVSPEGSLVSMSNDPEDDETFCVYYPPLEEVQRPEGIRIIIRSELKEIDRLGPDTDLVSYQLHPNDNEPMKVVFKYYFIFQFIQRVWNELNLWMRLPRHPNIVPFDRLVVDELKGRVVGFTSVFIPGGTLEDDQSRVFKLRWFEQLTNVVDVLNLKHGIMHQDIAARNLLVDPSTDSLQLFDFNFSGRIGGPCYIENRNDVNGVIFTLYEIITRDDHFRHVPHEEQNPDDVQGLSTWPKHPEVQLDHPVSEYRSYLNRWVKRRREEKGISVYTEAPEPIDWPPLQTPRREYTAVDKEGNETVQLKTDWSRLRRNERKEGNITLEWQRPPRNKVLQDDRS</sequence>
<keyword evidence="7" id="KW-0285">Flavoprotein</keyword>
<evidence type="ECO:0000256" key="8">
    <source>
        <dbReference type="ARBA" id="ARBA00022827"/>
    </source>
</evidence>
<dbReference type="InterPro" id="IPR011009">
    <property type="entry name" value="Kinase-like_dom_sf"/>
</dbReference>
<evidence type="ECO:0000256" key="12">
    <source>
        <dbReference type="ARBA" id="ARBA00047899"/>
    </source>
</evidence>
<dbReference type="KEGG" id="clup:CLUP02_16994"/>
<evidence type="ECO:0000256" key="9">
    <source>
        <dbReference type="ARBA" id="ARBA00023002"/>
    </source>
</evidence>
<dbReference type="GO" id="GO:0006695">
    <property type="term" value="P:cholesterol biosynthetic process"/>
    <property type="evidence" value="ECO:0007669"/>
    <property type="project" value="InterPro"/>
</dbReference>
<dbReference type="GO" id="GO:0016491">
    <property type="term" value="F:oxidoreductase activity"/>
    <property type="evidence" value="ECO:0007669"/>
    <property type="project" value="UniProtKB-KW"/>
</dbReference>
<dbReference type="PROSITE" id="PS00109">
    <property type="entry name" value="PROTEIN_KINASE_TYR"/>
    <property type="match status" value="1"/>
</dbReference>
<dbReference type="InterPro" id="IPR029057">
    <property type="entry name" value="PRTase-like"/>
</dbReference>
<keyword evidence="9" id="KW-0560">Oxidoreductase</keyword>
<dbReference type="Gene3D" id="1.10.510.10">
    <property type="entry name" value="Transferase(Phosphotransferase) domain 1"/>
    <property type="match status" value="1"/>
</dbReference>
<dbReference type="RefSeq" id="XP_049153057.1">
    <property type="nucleotide sequence ID" value="XM_049295910.1"/>
</dbReference>
<dbReference type="Gene3D" id="3.40.50.2020">
    <property type="match status" value="1"/>
</dbReference>
<dbReference type="GO" id="GO:0004674">
    <property type="term" value="F:protein serine/threonine kinase activity"/>
    <property type="evidence" value="ECO:0007669"/>
    <property type="project" value="UniProtKB-EC"/>
</dbReference>
<accession>A0A9Q8T8Z5</accession>
<dbReference type="Pfam" id="PF00156">
    <property type="entry name" value="Pribosyltran"/>
    <property type="match status" value="1"/>
</dbReference>
<evidence type="ECO:0000256" key="5">
    <source>
        <dbReference type="ARBA" id="ARBA00013948"/>
    </source>
</evidence>
<feature type="domain" description="FAD-binding PCMH-type" evidence="16">
    <location>
        <begin position="295"/>
        <end position="478"/>
    </location>
</feature>
<dbReference type="PANTHER" id="PTHR42973:SF25">
    <property type="entry name" value="PHOSPHOMEVALONATE KINASE"/>
    <property type="match status" value="1"/>
</dbReference>
<dbReference type="PANTHER" id="PTHR42973">
    <property type="entry name" value="BINDING OXIDOREDUCTASE, PUTATIVE (AFU_ORTHOLOGUE AFUA_1G17690)-RELATED"/>
    <property type="match status" value="1"/>
</dbReference>
<proteinExistence type="inferred from homology"/>
<keyword evidence="8" id="KW-0274">FAD</keyword>
<evidence type="ECO:0000256" key="4">
    <source>
        <dbReference type="ARBA" id="ARBA00012513"/>
    </source>
</evidence>
<evidence type="ECO:0000256" key="14">
    <source>
        <dbReference type="SAM" id="MobiDB-lite"/>
    </source>
</evidence>
<dbReference type="InterPro" id="IPR050416">
    <property type="entry name" value="FAD-linked_Oxidoreductase"/>
</dbReference>
<dbReference type="Proteomes" id="UP000830671">
    <property type="component" value="Chromosome 9"/>
</dbReference>
<protein>
    <recommendedName>
        <fullName evidence="6">EKC/KEOPS complex subunit BUD32</fullName>
        <ecNumber evidence="4">2.7.11.1</ecNumber>
    </recommendedName>
    <alternativeName>
        <fullName evidence="10 11">Atypical Serine/threonine protein kinase BUD32</fullName>
    </alternativeName>
    <alternativeName>
        <fullName evidence="5">EKC/KEOPS complex subunit bud32</fullName>
    </alternativeName>
</protein>
<dbReference type="Gene3D" id="3.40.462.20">
    <property type="match status" value="1"/>
</dbReference>
<dbReference type="InterPro" id="IPR027417">
    <property type="entry name" value="P-loop_NTPase"/>
</dbReference>
<comment type="similarity">
    <text evidence="2">Belongs to the oxygen-dependent FAD-linked oxidoreductase family.</text>
</comment>
<dbReference type="GeneID" id="73350920"/>
<dbReference type="Gene3D" id="3.30.200.20">
    <property type="entry name" value="Phosphorylase Kinase, domain 1"/>
    <property type="match status" value="1"/>
</dbReference>
<comment type="catalytic activity">
    <reaction evidence="12">
        <text>L-threonyl-[protein] + ATP = O-phospho-L-threonyl-[protein] + ADP + H(+)</text>
        <dbReference type="Rhea" id="RHEA:46608"/>
        <dbReference type="Rhea" id="RHEA-COMP:11060"/>
        <dbReference type="Rhea" id="RHEA-COMP:11605"/>
        <dbReference type="ChEBI" id="CHEBI:15378"/>
        <dbReference type="ChEBI" id="CHEBI:30013"/>
        <dbReference type="ChEBI" id="CHEBI:30616"/>
        <dbReference type="ChEBI" id="CHEBI:61977"/>
        <dbReference type="ChEBI" id="CHEBI:456216"/>
        <dbReference type="EC" id="2.7.11.1"/>
    </reaction>
</comment>
<dbReference type="InterPro" id="IPR029063">
    <property type="entry name" value="SAM-dependent_MTases_sf"/>
</dbReference>
<dbReference type="SUPFAM" id="SSF56112">
    <property type="entry name" value="Protein kinase-like (PK-like)"/>
    <property type="match status" value="1"/>
</dbReference>
<evidence type="ECO:0000256" key="6">
    <source>
        <dbReference type="ARBA" id="ARBA00019973"/>
    </source>
</evidence>
<comment type="subunit">
    <text evidence="3">Component of the EKC/KEOPS complex composed of at least BUD32, CGI121, GON7, KAE1 and PCC1; the whole complex dimerizes.</text>
</comment>
<feature type="domain" description="Protein kinase" evidence="15">
    <location>
        <begin position="1303"/>
        <end position="1597"/>
    </location>
</feature>
<feature type="compositionally biased region" description="Basic and acidic residues" evidence="14">
    <location>
        <begin position="890"/>
        <end position="905"/>
    </location>
</feature>
<dbReference type="InterPro" id="IPR005919">
    <property type="entry name" value="Pmev_kin_anim"/>
</dbReference>
<dbReference type="InterPro" id="IPR016169">
    <property type="entry name" value="FAD-bd_PCMH_sub2"/>
</dbReference>
<dbReference type="InterPro" id="IPR036318">
    <property type="entry name" value="FAD-bd_PCMH-like_sf"/>
</dbReference>
<evidence type="ECO:0000256" key="3">
    <source>
        <dbReference type="ARBA" id="ARBA00011534"/>
    </source>
</evidence>
<evidence type="ECO:0000256" key="7">
    <source>
        <dbReference type="ARBA" id="ARBA00022630"/>
    </source>
</evidence>
<dbReference type="GO" id="GO:0071949">
    <property type="term" value="F:FAD binding"/>
    <property type="evidence" value="ECO:0007669"/>
    <property type="project" value="InterPro"/>
</dbReference>
<dbReference type="SUPFAM" id="SSF53271">
    <property type="entry name" value="PRTase-like"/>
    <property type="match status" value="1"/>
</dbReference>
<evidence type="ECO:0000313" key="18">
    <source>
        <dbReference type="Proteomes" id="UP000830671"/>
    </source>
</evidence>
<evidence type="ECO:0000256" key="1">
    <source>
        <dbReference type="ARBA" id="ARBA00003747"/>
    </source>
</evidence>
<feature type="region of interest" description="Disordered" evidence="14">
    <location>
        <begin position="882"/>
        <end position="905"/>
    </location>
</feature>
<dbReference type="EMBL" id="CP019481">
    <property type="protein sequence ID" value="UQC91459.1"/>
    <property type="molecule type" value="Genomic_DNA"/>
</dbReference>
<dbReference type="Gene3D" id="3.40.50.300">
    <property type="entry name" value="P-loop containing nucleotide triphosphate hydrolases"/>
    <property type="match status" value="1"/>
</dbReference>
<comment type="catalytic activity">
    <reaction evidence="13">
        <text>L-seryl-[protein] + ATP = O-phospho-L-seryl-[protein] + ADP + H(+)</text>
        <dbReference type="Rhea" id="RHEA:17989"/>
        <dbReference type="Rhea" id="RHEA-COMP:9863"/>
        <dbReference type="Rhea" id="RHEA-COMP:11604"/>
        <dbReference type="ChEBI" id="CHEBI:15378"/>
        <dbReference type="ChEBI" id="CHEBI:29999"/>
        <dbReference type="ChEBI" id="CHEBI:30616"/>
        <dbReference type="ChEBI" id="CHEBI:83421"/>
        <dbReference type="ChEBI" id="CHEBI:456216"/>
        <dbReference type="EC" id="2.7.11.1"/>
    </reaction>
</comment>
<gene>
    <name evidence="17" type="ORF">CLUP02_16994</name>
</gene>
<comment type="function">
    <text evidence="1">Component of the EKC/KEOPS complex that is required for the formation of a threonylcarbamoyl group on adenosine at position 37 (t(6)A37) in tRNAs that read codons beginning with adenine. The complex is probably involved in the transfer of the threonylcarbamoyl moiety of threonylcarbamoyl-AMP (TC-AMP) to the N6 group of A37. BUD32 has ATPase activity in the context of the EKC/KEOPS complex and likely plays a supporting role to the catalytic subunit KAE1. The EKC/KEOPS complex also promotes both telomere uncapping and telomere elongation. The complex is required for efficient recruitment of transcriptional coactivators.</text>
</comment>
<evidence type="ECO:0000256" key="13">
    <source>
        <dbReference type="ARBA" id="ARBA00048679"/>
    </source>
</evidence>
<organism evidence="17 18">
    <name type="scientific">Colletotrichum lupini</name>
    <dbReference type="NCBI Taxonomy" id="145971"/>
    <lineage>
        <taxon>Eukaryota</taxon>
        <taxon>Fungi</taxon>
        <taxon>Dikarya</taxon>
        <taxon>Ascomycota</taxon>
        <taxon>Pezizomycotina</taxon>
        <taxon>Sordariomycetes</taxon>
        <taxon>Hypocreomycetidae</taxon>
        <taxon>Glomerellales</taxon>
        <taxon>Glomerellaceae</taxon>
        <taxon>Colletotrichum</taxon>
        <taxon>Colletotrichum acutatum species complex</taxon>
    </lineage>
</organism>
<dbReference type="InterPro" id="IPR000836">
    <property type="entry name" value="PRTase_dom"/>
</dbReference>
<evidence type="ECO:0000256" key="2">
    <source>
        <dbReference type="ARBA" id="ARBA00005466"/>
    </source>
</evidence>